<name>A0A6M5Y7G8_9BACT</name>
<dbReference type="AlphaFoldDB" id="A0A6M5Y7G8"/>
<evidence type="ECO:0000313" key="2">
    <source>
        <dbReference type="EMBL" id="QJW89181.1"/>
    </source>
</evidence>
<dbReference type="Gene3D" id="3.40.50.1010">
    <property type="entry name" value="5'-nuclease"/>
    <property type="match status" value="1"/>
</dbReference>
<dbReference type="EMBL" id="CP053435">
    <property type="protein sequence ID" value="QJW89181.1"/>
    <property type="molecule type" value="Genomic_DNA"/>
</dbReference>
<organism evidence="2 3">
    <name type="scientific">Spirosoma taeanense</name>
    <dbReference type="NCBI Taxonomy" id="2735870"/>
    <lineage>
        <taxon>Bacteria</taxon>
        <taxon>Pseudomonadati</taxon>
        <taxon>Bacteroidota</taxon>
        <taxon>Cytophagia</taxon>
        <taxon>Cytophagales</taxon>
        <taxon>Cytophagaceae</taxon>
        <taxon>Spirosoma</taxon>
    </lineage>
</organism>
<dbReference type="Proteomes" id="UP000502756">
    <property type="component" value="Chromosome"/>
</dbReference>
<feature type="domain" description="PIN" evidence="1">
    <location>
        <begin position="5"/>
        <end position="131"/>
    </location>
</feature>
<dbReference type="InterPro" id="IPR002716">
    <property type="entry name" value="PIN_dom"/>
</dbReference>
<keyword evidence="3" id="KW-1185">Reference proteome</keyword>
<dbReference type="SUPFAM" id="SSF88723">
    <property type="entry name" value="PIN domain-like"/>
    <property type="match status" value="1"/>
</dbReference>
<dbReference type="InterPro" id="IPR029060">
    <property type="entry name" value="PIN-like_dom_sf"/>
</dbReference>
<sequence>MTHYVLDANILFSGIISQKAIYRAVFSEQHVFYAPDFLLAELNAYRSVFLKKSAVKGVDLKEFTLFLFSKIIVVPDYIITAESYAKAEGLVADVDPKDVAYVALSEELSATLLTRDKPLHDGLKAKGYEQVLLFDEFISRRISQEEQE</sequence>
<evidence type="ECO:0000259" key="1">
    <source>
        <dbReference type="Pfam" id="PF10130"/>
    </source>
</evidence>
<gene>
    <name evidence="2" type="ORF">HNV11_07135</name>
</gene>
<accession>A0A6M5Y7G8</accession>
<dbReference type="RefSeq" id="WP_171739019.1">
    <property type="nucleotide sequence ID" value="NZ_CP053435.1"/>
</dbReference>
<dbReference type="Pfam" id="PF10130">
    <property type="entry name" value="PIN_2"/>
    <property type="match status" value="1"/>
</dbReference>
<reference evidence="2 3" key="1">
    <citation type="submission" date="2020-05" db="EMBL/GenBank/DDBJ databases">
        <title>Genome sequencing of Spirosoma sp. TS118.</title>
        <authorList>
            <person name="Lee J.-H."/>
            <person name="Jeong S."/>
            <person name="Zhao L."/>
            <person name="Jung J.-H."/>
            <person name="Kim M.-K."/>
            <person name="Lim S."/>
        </authorList>
    </citation>
    <scope>NUCLEOTIDE SEQUENCE [LARGE SCALE GENOMIC DNA]</scope>
    <source>
        <strain evidence="2 3">TS118</strain>
    </source>
</reference>
<protein>
    <recommendedName>
        <fullName evidence="1">PIN domain-containing protein</fullName>
    </recommendedName>
</protein>
<proteinExistence type="predicted"/>
<evidence type="ECO:0000313" key="3">
    <source>
        <dbReference type="Proteomes" id="UP000502756"/>
    </source>
</evidence>
<dbReference type="KEGG" id="stae:HNV11_07135"/>